<dbReference type="Pfam" id="PF04397">
    <property type="entry name" value="LytTR"/>
    <property type="match status" value="1"/>
</dbReference>
<proteinExistence type="predicted"/>
<dbReference type="EMBL" id="JBALHR010000004">
    <property type="protein sequence ID" value="MEH7828342.1"/>
    <property type="molecule type" value="Genomic_DNA"/>
</dbReference>
<dbReference type="RefSeq" id="WP_335422191.1">
    <property type="nucleotide sequence ID" value="NZ_JBALHR010000004.1"/>
</dbReference>
<keyword evidence="1" id="KW-1133">Transmembrane helix</keyword>
<name>A0ABU8BUH6_9RHOB</name>
<evidence type="ECO:0000259" key="2">
    <source>
        <dbReference type="PROSITE" id="PS50930"/>
    </source>
</evidence>
<evidence type="ECO:0000256" key="1">
    <source>
        <dbReference type="SAM" id="Phobius"/>
    </source>
</evidence>
<organism evidence="3 4">
    <name type="scientific">Gemmobacter denitrificans</name>
    <dbReference type="NCBI Taxonomy" id="3123040"/>
    <lineage>
        <taxon>Bacteria</taxon>
        <taxon>Pseudomonadati</taxon>
        <taxon>Pseudomonadota</taxon>
        <taxon>Alphaproteobacteria</taxon>
        <taxon>Rhodobacterales</taxon>
        <taxon>Paracoccaceae</taxon>
        <taxon>Gemmobacter</taxon>
    </lineage>
</organism>
<dbReference type="Proteomes" id="UP001431963">
    <property type="component" value="Unassembled WGS sequence"/>
</dbReference>
<dbReference type="PROSITE" id="PS50930">
    <property type="entry name" value="HTH_LYTTR"/>
    <property type="match status" value="1"/>
</dbReference>
<keyword evidence="3" id="KW-0238">DNA-binding</keyword>
<protein>
    <submittedName>
        <fullName evidence="3">LytTR family DNA-binding domain-containing protein</fullName>
    </submittedName>
</protein>
<feature type="transmembrane region" description="Helical" evidence="1">
    <location>
        <begin position="60"/>
        <end position="78"/>
    </location>
</feature>
<feature type="transmembrane region" description="Helical" evidence="1">
    <location>
        <begin position="24"/>
        <end position="48"/>
    </location>
</feature>
<keyword evidence="1" id="KW-0472">Membrane</keyword>
<accession>A0ABU8BUH6</accession>
<evidence type="ECO:0000313" key="3">
    <source>
        <dbReference type="EMBL" id="MEH7828342.1"/>
    </source>
</evidence>
<feature type="domain" description="HTH LytTR-type" evidence="2">
    <location>
        <begin position="124"/>
        <end position="207"/>
    </location>
</feature>
<evidence type="ECO:0000313" key="4">
    <source>
        <dbReference type="Proteomes" id="UP001431963"/>
    </source>
</evidence>
<dbReference type="InterPro" id="IPR007492">
    <property type="entry name" value="LytTR_DNA-bd_dom"/>
</dbReference>
<gene>
    <name evidence="3" type="ORF">V6590_09270</name>
</gene>
<dbReference type="SMART" id="SM00850">
    <property type="entry name" value="LytTR"/>
    <property type="match status" value="1"/>
</dbReference>
<comment type="caution">
    <text evidence="3">The sequence shown here is derived from an EMBL/GenBank/DDBJ whole genome shotgun (WGS) entry which is preliminary data.</text>
</comment>
<keyword evidence="4" id="KW-1185">Reference proteome</keyword>
<sequence>MAVGMMVGMTIRAFVRGVLRQTDFLRGAVLVAVLSALVMSGPLYLLSARVFDAVEAMRPSLIDLVIFVFGISLLIGAVREMLTTGAVPVLLSTADLPDQPEDQPLPRVVARLEPELQGRLLALTVRDHYVDVYTSKGRGALLIRLADAIAEAEGEAGTQIHRSHWVAWAAIRAVEKENGRVWVRLCPELRMPVSKSHRAKLEDRGLL</sequence>
<reference evidence="3" key="1">
    <citation type="submission" date="2024-02" db="EMBL/GenBank/DDBJ databases">
        <title>Genome sequences of strain Gemmobacter sp. JM10B15.</title>
        <authorList>
            <person name="Zhang M."/>
        </authorList>
    </citation>
    <scope>NUCLEOTIDE SEQUENCE</scope>
    <source>
        <strain evidence="3">JM10B15</strain>
    </source>
</reference>
<dbReference type="GO" id="GO:0003677">
    <property type="term" value="F:DNA binding"/>
    <property type="evidence" value="ECO:0007669"/>
    <property type="project" value="UniProtKB-KW"/>
</dbReference>
<keyword evidence="1" id="KW-0812">Transmembrane</keyword>